<reference evidence="2 3" key="1">
    <citation type="submission" date="2019-01" db="EMBL/GenBank/DDBJ databases">
        <title>Coherence of Microcystis species and biogeography revealed through population genomics.</title>
        <authorList>
            <person name="Perez-Carrascal O.M."/>
            <person name="Terrat Y."/>
            <person name="Giani A."/>
            <person name="Fortin N."/>
            <person name="Tromas N."/>
            <person name="Shapiro B.J."/>
        </authorList>
    </citation>
    <scope>NUCLEOTIDE SEQUENCE [LARGE SCALE GENOMIC DNA]</scope>
    <source>
        <strain evidence="2">Mp_MB_F_20051200_S9</strain>
    </source>
</reference>
<gene>
    <name evidence="2" type="ORF">EWV53_13850</name>
</gene>
<evidence type="ECO:0000313" key="3">
    <source>
        <dbReference type="Proteomes" id="UP000317165"/>
    </source>
</evidence>
<keyword evidence="1" id="KW-0472">Membrane</keyword>
<accession>A0A552PUX9</accession>
<name>A0A552PUX9_9CHRO</name>
<evidence type="ECO:0000256" key="1">
    <source>
        <dbReference type="SAM" id="Phobius"/>
    </source>
</evidence>
<dbReference type="EMBL" id="SFAC01000164">
    <property type="protein sequence ID" value="TRV60782.1"/>
    <property type="molecule type" value="Genomic_DNA"/>
</dbReference>
<keyword evidence="1" id="KW-1133">Transmembrane helix</keyword>
<evidence type="ECO:0000313" key="2">
    <source>
        <dbReference type="EMBL" id="TRV60782.1"/>
    </source>
</evidence>
<proteinExistence type="predicted"/>
<protein>
    <submittedName>
        <fullName evidence="2">Polyhydroxyalkanoate biosynthesis repressor PhaR</fullName>
    </submittedName>
</protein>
<comment type="caution">
    <text evidence="2">The sequence shown here is derived from an EMBL/GenBank/DDBJ whole genome shotgun (WGS) entry which is preliminary data.</text>
</comment>
<dbReference type="AlphaFoldDB" id="A0A552PUX9"/>
<dbReference type="Proteomes" id="UP000317165">
    <property type="component" value="Unassembled WGS sequence"/>
</dbReference>
<keyword evidence="1" id="KW-0812">Transmembrane</keyword>
<sequence>MSNETVTYSLEAILTRIEGKIDKIDERLTKVEIGVATLTEKVESIDNRLISVEVTQKNQVWTLIILLGSAIFTAGWKVFFPVISDLSNPQHNYS</sequence>
<feature type="transmembrane region" description="Helical" evidence="1">
    <location>
        <begin position="60"/>
        <end position="79"/>
    </location>
</feature>
<organism evidence="2 3">
    <name type="scientific">Microcystis panniformis Mp_MB_F_20051200_S9</name>
    <dbReference type="NCBI Taxonomy" id="2486223"/>
    <lineage>
        <taxon>Bacteria</taxon>
        <taxon>Bacillati</taxon>
        <taxon>Cyanobacteriota</taxon>
        <taxon>Cyanophyceae</taxon>
        <taxon>Oscillatoriophycideae</taxon>
        <taxon>Chroococcales</taxon>
        <taxon>Microcystaceae</taxon>
        <taxon>Microcystis</taxon>
    </lineage>
</organism>